<feature type="compositionally biased region" description="Basic and acidic residues" evidence="1">
    <location>
        <begin position="498"/>
        <end position="522"/>
    </location>
</feature>
<keyword evidence="2" id="KW-1133">Transmembrane helix</keyword>
<feature type="region of interest" description="Disordered" evidence="1">
    <location>
        <begin position="441"/>
        <end position="479"/>
    </location>
</feature>
<feature type="transmembrane region" description="Helical" evidence="2">
    <location>
        <begin position="164"/>
        <end position="181"/>
    </location>
</feature>
<dbReference type="EMBL" id="QXGC01003508">
    <property type="protein sequence ID" value="KAE9175163.1"/>
    <property type="molecule type" value="Genomic_DNA"/>
</dbReference>
<dbReference type="Proteomes" id="UP000476176">
    <property type="component" value="Unassembled WGS sequence"/>
</dbReference>
<keyword evidence="2" id="KW-0812">Transmembrane</keyword>
<name>A0A6G0MNB8_9STRA</name>
<evidence type="ECO:0000256" key="1">
    <source>
        <dbReference type="SAM" id="MobiDB-lite"/>
    </source>
</evidence>
<keyword evidence="2" id="KW-0472">Membrane</keyword>
<reference evidence="3 4" key="1">
    <citation type="submission" date="2018-09" db="EMBL/GenBank/DDBJ databases">
        <title>Genomic investigation of the strawberry pathogen Phytophthora fragariae indicates pathogenicity is determined by transcriptional variation in three key races.</title>
        <authorList>
            <person name="Adams T.M."/>
            <person name="Armitage A.D."/>
            <person name="Sobczyk M.K."/>
            <person name="Bates H.J."/>
            <person name="Dunwell J.M."/>
            <person name="Nellist C.F."/>
            <person name="Harrison R.J."/>
        </authorList>
    </citation>
    <scope>NUCLEOTIDE SEQUENCE [LARGE SCALE GENOMIC DNA]</scope>
    <source>
        <strain evidence="3 4">BC-23</strain>
    </source>
</reference>
<feature type="region of interest" description="Disordered" evidence="1">
    <location>
        <begin position="494"/>
        <end position="522"/>
    </location>
</feature>
<accession>A0A6G0MNB8</accession>
<feature type="transmembrane region" description="Helical" evidence="2">
    <location>
        <begin position="214"/>
        <end position="233"/>
    </location>
</feature>
<organism evidence="3 4">
    <name type="scientific">Phytophthora fragariae</name>
    <dbReference type="NCBI Taxonomy" id="53985"/>
    <lineage>
        <taxon>Eukaryota</taxon>
        <taxon>Sar</taxon>
        <taxon>Stramenopiles</taxon>
        <taxon>Oomycota</taxon>
        <taxon>Peronosporomycetes</taxon>
        <taxon>Peronosporales</taxon>
        <taxon>Peronosporaceae</taxon>
        <taxon>Phytophthora</taxon>
    </lineage>
</organism>
<feature type="compositionally biased region" description="Polar residues" evidence="1">
    <location>
        <begin position="441"/>
        <end position="450"/>
    </location>
</feature>
<evidence type="ECO:0000313" key="4">
    <source>
        <dbReference type="Proteomes" id="UP000476176"/>
    </source>
</evidence>
<evidence type="ECO:0000313" key="3">
    <source>
        <dbReference type="EMBL" id="KAE9175163.1"/>
    </source>
</evidence>
<gene>
    <name evidence="3" type="ORF">PF004_g26468</name>
</gene>
<proteinExistence type="predicted"/>
<evidence type="ECO:0000256" key="2">
    <source>
        <dbReference type="SAM" id="Phobius"/>
    </source>
</evidence>
<sequence>MEVSWDTLHERYSSAEVALLATVSSLVGVLVWVLTTPIRDVGWTFAGEVWRVVKMNFSMFGDFLTRYQEVLRDPGGRSLRGPAYALALWGALLTVPGQVLEDKEDEDGPYGRTLRAWWVALRVTYYDYLPDLSMDTGRSVARYCRASFGACLASCKRTYAVIQFVCRLLLLVLSLAVYLPLACYDLLEFGLCGVVGVVILLLTLNSVNLYFRWVGWGMEVSAAICLVGVVAHICRIGDVEGRVQQTTPRAVMENALNSMRTCSSARRRREAANLRQLRNADIEDLDDFHEAVDGLDLDVVTDEGRPRGDIAADVQKAAHLLTSLQQDLNLHHRVRRGRRTSSRGECPESGWDADAPRVLRQQVPSLAGGRHPEQLHRDGDAKEGAAVPHLALNNISKIEGLRSCEFLNKLDLTVYPVDFNTGGELITPSLCSISRGVLHTRQPSESNSETGLREYAATSTRRQGDPPPQGAAAVSRSTTVPHMKREMYMEMAEQEEEEARRCENQPKERSTKAEHETEHEEVLRKDRLQEMDPFSSATKTNGHIHPSYVFVVAKNKVLRLNFSEFVRLDAGTGKAKITGTLRLTLSKAQVAPTQQLRVQLCSYTVKTKERS</sequence>
<protein>
    <submittedName>
        <fullName evidence="3">Uncharacterized protein</fullName>
    </submittedName>
</protein>
<comment type="caution">
    <text evidence="3">The sequence shown here is derived from an EMBL/GenBank/DDBJ whole genome shotgun (WGS) entry which is preliminary data.</text>
</comment>
<feature type="transmembrane region" description="Helical" evidence="2">
    <location>
        <begin position="187"/>
        <end position="207"/>
    </location>
</feature>
<feature type="region of interest" description="Disordered" evidence="1">
    <location>
        <begin position="334"/>
        <end position="358"/>
    </location>
</feature>
<feature type="transmembrane region" description="Helical" evidence="2">
    <location>
        <begin position="12"/>
        <end position="34"/>
    </location>
</feature>
<dbReference type="AlphaFoldDB" id="A0A6G0MNB8"/>